<keyword evidence="1" id="KW-0472">Membrane</keyword>
<reference evidence="2" key="1">
    <citation type="submission" date="2020-02" db="EMBL/GenBank/DDBJ databases">
        <authorList>
            <person name="Meier V. D."/>
        </authorList>
    </citation>
    <scope>NUCLEOTIDE SEQUENCE</scope>
    <source>
        <strain evidence="2">AVDCRST_MAG06</strain>
    </source>
</reference>
<organism evidence="2">
    <name type="scientific">uncultured Nocardioides sp</name>
    <dbReference type="NCBI Taxonomy" id="198441"/>
    <lineage>
        <taxon>Bacteria</taxon>
        <taxon>Bacillati</taxon>
        <taxon>Actinomycetota</taxon>
        <taxon>Actinomycetes</taxon>
        <taxon>Propionibacteriales</taxon>
        <taxon>Nocardioidaceae</taxon>
        <taxon>Nocardioides</taxon>
        <taxon>environmental samples</taxon>
    </lineage>
</organism>
<name>A0A6J4P8W6_9ACTN</name>
<evidence type="ECO:0000256" key="1">
    <source>
        <dbReference type="SAM" id="Phobius"/>
    </source>
</evidence>
<dbReference type="AlphaFoldDB" id="A0A6J4P8W6"/>
<accession>A0A6J4P8W6</accession>
<protein>
    <submittedName>
        <fullName evidence="2">Uncharacterized protein</fullName>
    </submittedName>
</protein>
<feature type="transmembrane region" description="Helical" evidence="1">
    <location>
        <begin position="51"/>
        <end position="72"/>
    </location>
</feature>
<dbReference type="EMBL" id="CADCUP010000182">
    <property type="protein sequence ID" value="CAA9409511.1"/>
    <property type="molecule type" value="Genomic_DNA"/>
</dbReference>
<feature type="transmembrane region" description="Helical" evidence="1">
    <location>
        <begin position="26"/>
        <end position="45"/>
    </location>
</feature>
<proteinExistence type="predicted"/>
<keyword evidence="1" id="KW-1133">Transmembrane helix</keyword>
<sequence length="87" mass="9361">MEVRYPPDRVPGEDTMLGPLPRLHRVVVVLAMLVLCAAIGASMGASPSVPFLVGTGLLGGAAVGAVMSFALLHQWHGHDDRLRHRRR</sequence>
<gene>
    <name evidence="2" type="ORF">AVDCRST_MAG06-2762</name>
</gene>
<evidence type="ECO:0000313" key="2">
    <source>
        <dbReference type="EMBL" id="CAA9409511.1"/>
    </source>
</evidence>
<keyword evidence="1" id="KW-0812">Transmembrane</keyword>